<dbReference type="OrthoDB" id="4139357at2759"/>
<protein>
    <submittedName>
        <fullName evidence="2">IQ calmodulin-binding motif family protein</fullName>
    </submittedName>
</protein>
<dbReference type="AlphaFoldDB" id="D7G3U8"/>
<dbReference type="EMBL" id="FN649760">
    <property type="protein sequence ID" value="CBJ33625.1"/>
    <property type="molecule type" value="Genomic_DNA"/>
</dbReference>
<dbReference type="PANTHER" id="PTHR21074:SF0">
    <property type="entry name" value="IQ AND UBIQUITIN-LIKE DOMAIN-CONTAINING PROTEIN"/>
    <property type="match status" value="1"/>
</dbReference>
<dbReference type="InParanoid" id="D7G3U8"/>
<dbReference type="PANTHER" id="PTHR21074">
    <property type="entry name" value="IQ AND UBIQUITIN-LIKE DOMAIN-CONTAINING PROTEIN"/>
    <property type="match status" value="1"/>
</dbReference>
<dbReference type="Proteomes" id="UP000002630">
    <property type="component" value="Unassembled WGS sequence"/>
</dbReference>
<sequence>MYEALEAPLLSVEERLDVLLHLKWTVSEFDCRLTRDIAELVDREADLLSRGRGEASLRPLRQRIRNLFLRFAETPDFNPEASRFIRVPPKYGKLTDEGMVGLTGVVSCK</sequence>
<evidence type="ECO:0000259" key="1">
    <source>
        <dbReference type="Pfam" id="PF25805"/>
    </source>
</evidence>
<reference evidence="2 3" key="1">
    <citation type="journal article" date="2010" name="Nature">
        <title>The Ectocarpus genome and the independent evolution of multicellularity in brown algae.</title>
        <authorList>
            <person name="Cock J.M."/>
            <person name="Sterck L."/>
            <person name="Rouze P."/>
            <person name="Scornet D."/>
            <person name="Allen A.E."/>
            <person name="Amoutzias G."/>
            <person name="Anthouard V."/>
            <person name="Artiguenave F."/>
            <person name="Aury J.M."/>
            <person name="Badger J.H."/>
            <person name="Beszteri B."/>
            <person name="Billiau K."/>
            <person name="Bonnet E."/>
            <person name="Bothwell J.H."/>
            <person name="Bowler C."/>
            <person name="Boyen C."/>
            <person name="Brownlee C."/>
            <person name="Carrano C.J."/>
            <person name="Charrier B."/>
            <person name="Cho G.Y."/>
            <person name="Coelho S.M."/>
            <person name="Collen J."/>
            <person name="Corre E."/>
            <person name="Da Silva C."/>
            <person name="Delage L."/>
            <person name="Delaroque N."/>
            <person name="Dittami S.M."/>
            <person name="Doulbeau S."/>
            <person name="Elias M."/>
            <person name="Farnham G."/>
            <person name="Gachon C.M."/>
            <person name="Gschloessl B."/>
            <person name="Heesch S."/>
            <person name="Jabbari K."/>
            <person name="Jubin C."/>
            <person name="Kawai H."/>
            <person name="Kimura K."/>
            <person name="Kloareg B."/>
            <person name="Kupper F.C."/>
            <person name="Lang D."/>
            <person name="Le Bail A."/>
            <person name="Leblanc C."/>
            <person name="Lerouge P."/>
            <person name="Lohr M."/>
            <person name="Lopez P.J."/>
            <person name="Martens C."/>
            <person name="Maumus F."/>
            <person name="Michel G."/>
            <person name="Miranda-Saavedra D."/>
            <person name="Morales J."/>
            <person name="Moreau H."/>
            <person name="Motomura T."/>
            <person name="Nagasato C."/>
            <person name="Napoli C.A."/>
            <person name="Nelson D.R."/>
            <person name="Nyvall-Collen P."/>
            <person name="Peters A.F."/>
            <person name="Pommier C."/>
            <person name="Potin P."/>
            <person name="Poulain J."/>
            <person name="Quesneville H."/>
            <person name="Read B."/>
            <person name="Rensing S.A."/>
            <person name="Ritter A."/>
            <person name="Rousvoal S."/>
            <person name="Samanta M."/>
            <person name="Samson G."/>
            <person name="Schroeder D.C."/>
            <person name="Segurens B."/>
            <person name="Strittmatter M."/>
            <person name="Tonon T."/>
            <person name="Tregear J.W."/>
            <person name="Valentin K."/>
            <person name="von Dassow P."/>
            <person name="Yamagishi T."/>
            <person name="Van de Peer Y."/>
            <person name="Wincker P."/>
        </authorList>
    </citation>
    <scope>NUCLEOTIDE SEQUENCE [LARGE SCALE GENOMIC DNA]</scope>
    <source>
        <strain evidence="3">Ec32 / CCAP1310/4</strain>
    </source>
</reference>
<accession>D7G3U8</accession>
<feature type="domain" description="IQ motif and ubiquitin-like" evidence="1">
    <location>
        <begin position="1"/>
        <end position="92"/>
    </location>
</feature>
<keyword evidence="3" id="KW-1185">Reference proteome</keyword>
<evidence type="ECO:0000313" key="2">
    <source>
        <dbReference type="EMBL" id="CBJ33625.1"/>
    </source>
</evidence>
<proteinExistence type="predicted"/>
<gene>
    <name evidence="2" type="ORF">Esi_0531_0006</name>
</gene>
<name>D7G3U8_ECTSI</name>
<organism evidence="2 3">
    <name type="scientific">Ectocarpus siliculosus</name>
    <name type="common">Brown alga</name>
    <name type="synonym">Conferva siliculosa</name>
    <dbReference type="NCBI Taxonomy" id="2880"/>
    <lineage>
        <taxon>Eukaryota</taxon>
        <taxon>Sar</taxon>
        <taxon>Stramenopiles</taxon>
        <taxon>Ochrophyta</taxon>
        <taxon>PX clade</taxon>
        <taxon>Phaeophyceae</taxon>
        <taxon>Ectocarpales</taxon>
        <taxon>Ectocarpaceae</taxon>
        <taxon>Ectocarpus</taxon>
    </lineage>
</organism>
<dbReference type="InterPro" id="IPR057887">
    <property type="entry name" value="IQUB_helical"/>
</dbReference>
<dbReference type="InterPro" id="IPR037695">
    <property type="entry name" value="IQUB"/>
</dbReference>
<dbReference type="Pfam" id="PF25805">
    <property type="entry name" value="IQUB"/>
    <property type="match status" value="1"/>
</dbReference>
<evidence type="ECO:0000313" key="3">
    <source>
        <dbReference type="Proteomes" id="UP000002630"/>
    </source>
</evidence>